<feature type="transmembrane region" description="Helical" evidence="8">
    <location>
        <begin position="135"/>
        <end position="155"/>
    </location>
</feature>
<dbReference type="PANTHER" id="PTHR11920:SF335">
    <property type="entry name" value="GUANYLATE CYCLASE"/>
    <property type="match status" value="1"/>
</dbReference>
<gene>
    <name evidence="10" type="ORF">GJ691_05890</name>
</gene>
<dbReference type="Proteomes" id="UP000443153">
    <property type="component" value="Unassembled WGS sequence"/>
</dbReference>
<comment type="subcellular location">
    <subcellularLocation>
        <location evidence="1">Membrane</location>
    </subcellularLocation>
</comment>
<dbReference type="PANTHER" id="PTHR11920">
    <property type="entry name" value="GUANYLYL CYCLASE"/>
    <property type="match status" value="1"/>
</dbReference>
<dbReference type="GO" id="GO:0016020">
    <property type="term" value="C:membrane"/>
    <property type="evidence" value="ECO:0007669"/>
    <property type="project" value="UniProtKB-SubCell"/>
</dbReference>
<evidence type="ECO:0000256" key="8">
    <source>
        <dbReference type="SAM" id="Phobius"/>
    </source>
</evidence>
<keyword evidence="6 7" id="KW-0456">Lyase</keyword>
<accession>A0A6I2MNA8</accession>
<dbReference type="CDD" id="cd07302">
    <property type="entry name" value="CHD"/>
    <property type="match status" value="1"/>
</dbReference>
<evidence type="ECO:0000256" key="1">
    <source>
        <dbReference type="ARBA" id="ARBA00004370"/>
    </source>
</evidence>
<dbReference type="Gene3D" id="3.30.70.1230">
    <property type="entry name" value="Nucleotide cyclase"/>
    <property type="match status" value="1"/>
</dbReference>
<evidence type="ECO:0000256" key="4">
    <source>
        <dbReference type="ARBA" id="ARBA00022989"/>
    </source>
</evidence>
<feature type="transmembrane region" description="Helical" evidence="8">
    <location>
        <begin position="86"/>
        <end position="106"/>
    </location>
</feature>
<feature type="transmembrane region" description="Helical" evidence="8">
    <location>
        <begin position="61"/>
        <end position="79"/>
    </location>
</feature>
<evidence type="ECO:0000313" key="11">
    <source>
        <dbReference type="Proteomes" id="UP000443153"/>
    </source>
</evidence>
<dbReference type="GO" id="GO:0009190">
    <property type="term" value="P:cyclic nucleotide biosynthetic process"/>
    <property type="evidence" value="ECO:0007669"/>
    <property type="project" value="InterPro"/>
</dbReference>
<feature type="transmembrane region" description="Helical" evidence="8">
    <location>
        <begin position="112"/>
        <end position="128"/>
    </location>
</feature>
<dbReference type="Pfam" id="PF00211">
    <property type="entry name" value="Guanylate_cyc"/>
    <property type="match status" value="1"/>
</dbReference>
<organism evidence="10 11">
    <name type="scientific">Maribacter luteus</name>
    <dbReference type="NCBI Taxonomy" id="2594478"/>
    <lineage>
        <taxon>Bacteria</taxon>
        <taxon>Pseudomonadati</taxon>
        <taxon>Bacteroidota</taxon>
        <taxon>Flavobacteriia</taxon>
        <taxon>Flavobacteriales</taxon>
        <taxon>Flavobacteriaceae</taxon>
        <taxon>Maribacter</taxon>
    </lineage>
</organism>
<dbReference type="InterPro" id="IPR050401">
    <property type="entry name" value="Cyclic_nucleotide_synthase"/>
</dbReference>
<dbReference type="InterPro" id="IPR029787">
    <property type="entry name" value="Nucleotide_cyclase"/>
</dbReference>
<comment type="caution">
    <text evidence="10">The sequence shown here is derived from an EMBL/GenBank/DDBJ whole genome shotgun (WGS) entry which is preliminary data.</text>
</comment>
<dbReference type="GO" id="GO:0035556">
    <property type="term" value="P:intracellular signal transduction"/>
    <property type="evidence" value="ECO:0007669"/>
    <property type="project" value="InterPro"/>
</dbReference>
<dbReference type="EMBL" id="WKJH01000003">
    <property type="protein sequence ID" value="MRX63694.1"/>
    <property type="molecule type" value="Genomic_DNA"/>
</dbReference>
<dbReference type="InterPro" id="IPR018297">
    <property type="entry name" value="A/G_cyclase_CS"/>
</dbReference>
<feature type="transmembrane region" description="Helical" evidence="8">
    <location>
        <begin position="31"/>
        <end position="55"/>
    </location>
</feature>
<evidence type="ECO:0000256" key="2">
    <source>
        <dbReference type="ARBA" id="ARBA00022692"/>
    </source>
</evidence>
<reference evidence="10 11" key="1">
    <citation type="submission" date="2019-11" db="EMBL/GenBank/DDBJ databases">
        <title>Maribacter lutea sp. nov., a marine bacterium isolated from intertidal sand.</title>
        <authorList>
            <person name="Liu A."/>
        </authorList>
    </citation>
    <scope>NUCLEOTIDE SEQUENCE [LARGE SCALE GENOMIC DNA]</scope>
    <source>
        <strain evidence="10 11">RZ05</strain>
    </source>
</reference>
<evidence type="ECO:0000256" key="3">
    <source>
        <dbReference type="ARBA" id="ARBA00022741"/>
    </source>
</evidence>
<dbReference type="SMART" id="SM00044">
    <property type="entry name" value="CYCc"/>
    <property type="match status" value="1"/>
</dbReference>
<keyword evidence="3" id="KW-0547">Nucleotide-binding</keyword>
<evidence type="ECO:0000256" key="5">
    <source>
        <dbReference type="ARBA" id="ARBA00023136"/>
    </source>
</evidence>
<dbReference type="AlphaFoldDB" id="A0A6I2MNA8"/>
<dbReference type="PROSITE" id="PS00452">
    <property type="entry name" value="GUANYLATE_CYCLASE_1"/>
    <property type="match status" value="1"/>
</dbReference>
<evidence type="ECO:0000259" key="9">
    <source>
        <dbReference type="PROSITE" id="PS50125"/>
    </source>
</evidence>
<keyword evidence="5 8" id="KW-0472">Membrane</keyword>
<comment type="similarity">
    <text evidence="7">Belongs to the adenylyl cyclase class-4/guanylyl cyclase family.</text>
</comment>
<evidence type="ECO:0000256" key="6">
    <source>
        <dbReference type="ARBA" id="ARBA00023239"/>
    </source>
</evidence>
<dbReference type="PROSITE" id="PS50125">
    <property type="entry name" value="GUANYLATE_CYCLASE_2"/>
    <property type="match status" value="1"/>
</dbReference>
<protein>
    <submittedName>
        <fullName evidence="10">Adenylate/guanylate cyclase domain-containing protein</fullName>
    </submittedName>
</protein>
<keyword evidence="2 8" id="KW-0812">Transmembrane</keyword>
<feature type="domain" description="Guanylate cyclase" evidence="9">
    <location>
        <begin position="237"/>
        <end position="364"/>
    </location>
</feature>
<sequence>MPNDDISKTSIFQRIVDYGANKEFSITENRYLRITNIASILGILFMVMWMITALYLTDAPILHVSNGLLALMFSFVLLFNGKGWRVLASTWFTATTYIGIILFLYLLGYSSGVWVICYIIIITPYMTFPKSARKLAIGFSILGGLTLIISVVLQSKIIAHYNVLDPYFLQVINISTTGLICLTIAWTLSVLIDRSEESLKAEQKRSDDLLHNILPVNVARDLKETGKTVPKRHKNVTILFTDFIGFTELVASIPAITLVNELNDIFGRFDEIVEETGVEKIETIGDAYMAACGLEEEVKEHAINCIKAAQRMLSYLEERNNKHEIKWRMRVGVHSGPIVAGVVGKKKFNYDLFGDTINMASRMESLGEHGKINISKTTYQLVKNDINCESRGKIHAKGKGELEMYFVKYS</sequence>
<dbReference type="RefSeq" id="WP_154364787.1">
    <property type="nucleotide sequence ID" value="NZ_WKJH01000003.1"/>
</dbReference>
<dbReference type="OrthoDB" id="9806704at2"/>
<keyword evidence="4 8" id="KW-1133">Transmembrane helix</keyword>
<dbReference type="SUPFAM" id="SSF55073">
    <property type="entry name" value="Nucleotide cyclase"/>
    <property type="match status" value="1"/>
</dbReference>
<dbReference type="InterPro" id="IPR001054">
    <property type="entry name" value="A/G_cyclase"/>
</dbReference>
<dbReference type="GO" id="GO:0004016">
    <property type="term" value="F:adenylate cyclase activity"/>
    <property type="evidence" value="ECO:0007669"/>
    <property type="project" value="UniProtKB-ARBA"/>
</dbReference>
<dbReference type="GO" id="GO:0000166">
    <property type="term" value="F:nucleotide binding"/>
    <property type="evidence" value="ECO:0007669"/>
    <property type="project" value="UniProtKB-KW"/>
</dbReference>
<name>A0A6I2MNA8_9FLAO</name>
<feature type="transmembrane region" description="Helical" evidence="8">
    <location>
        <begin position="167"/>
        <end position="192"/>
    </location>
</feature>
<keyword evidence="11" id="KW-1185">Reference proteome</keyword>
<evidence type="ECO:0000256" key="7">
    <source>
        <dbReference type="RuleBase" id="RU000405"/>
    </source>
</evidence>
<proteinExistence type="inferred from homology"/>
<evidence type="ECO:0000313" key="10">
    <source>
        <dbReference type="EMBL" id="MRX63694.1"/>
    </source>
</evidence>